<reference evidence="2 3" key="1">
    <citation type="submission" date="2023-01" db="EMBL/GenBank/DDBJ databases">
        <title>Analysis of 21 Apiospora genomes using comparative genomics revels a genus with tremendous synthesis potential of carbohydrate active enzymes and secondary metabolites.</title>
        <authorList>
            <person name="Sorensen T."/>
        </authorList>
    </citation>
    <scope>NUCLEOTIDE SEQUENCE [LARGE SCALE GENOMIC DNA]</scope>
    <source>
        <strain evidence="2 3">CBS 20057</strain>
    </source>
</reference>
<feature type="compositionally biased region" description="Basic residues" evidence="1">
    <location>
        <begin position="165"/>
        <end position="174"/>
    </location>
</feature>
<evidence type="ECO:0008006" key="4">
    <source>
        <dbReference type="Google" id="ProtNLM"/>
    </source>
</evidence>
<dbReference type="Proteomes" id="UP001396898">
    <property type="component" value="Unassembled WGS sequence"/>
</dbReference>
<name>A0ABR1SQ67_9PEZI</name>
<gene>
    <name evidence="2" type="ORF">PG991_001610</name>
</gene>
<sequence length="174" mass="19561">MTTAKNANVPLLNLPVELLALIASEANGCGVLVRMTLRRTCRALRAAVSPPTLAELADLEAHWDVAEKLDLYACCRCRSLRPREAFSFFMLHQFSRPAWPDTNCDRYLKRRFCFNCADALAREQNRVTGSRRLLPEGKGVSMHALGKRKPDSKPNCEPSVLSKTPKTKRQVLHV</sequence>
<keyword evidence="3" id="KW-1185">Reference proteome</keyword>
<evidence type="ECO:0000313" key="3">
    <source>
        <dbReference type="Proteomes" id="UP001396898"/>
    </source>
</evidence>
<accession>A0ABR1SQ67</accession>
<evidence type="ECO:0000256" key="1">
    <source>
        <dbReference type="SAM" id="MobiDB-lite"/>
    </source>
</evidence>
<dbReference type="EMBL" id="JAQQWI010000004">
    <property type="protein sequence ID" value="KAK8036473.1"/>
    <property type="molecule type" value="Genomic_DNA"/>
</dbReference>
<comment type="caution">
    <text evidence="2">The sequence shown here is derived from an EMBL/GenBank/DDBJ whole genome shotgun (WGS) entry which is preliminary data.</text>
</comment>
<feature type="region of interest" description="Disordered" evidence="1">
    <location>
        <begin position="138"/>
        <end position="174"/>
    </location>
</feature>
<evidence type="ECO:0000313" key="2">
    <source>
        <dbReference type="EMBL" id="KAK8036473.1"/>
    </source>
</evidence>
<protein>
    <recommendedName>
        <fullName evidence="4">F-box domain-containing protein</fullName>
    </recommendedName>
</protein>
<organism evidence="2 3">
    <name type="scientific">Apiospora marii</name>
    <dbReference type="NCBI Taxonomy" id="335849"/>
    <lineage>
        <taxon>Eukaryota</taxon>
        <taxon>Fungi</taxon>
        <taxon>Dikarya</taxon>
        <taxon>Ascomycota</taxon>
        <taxon>Pezizomycotina</taxon>
        <taxon>Sordariomycetes</taxon>
        <taxon>Xylariomycetidae</taxon>
        <taxon>Amphisphaeriales</taxon>
        <taxon>Apiosporaceae</taxon>
        <taxon>Apiospora</taxon>
    </lineage>
</organism>
<proteinExistence type="predicted"/>